<dbReference type="InterPro" id="IPR052543">
    <property type="entry name" value="HTH_Metal-responsive_Reg"/>
</dbReference>
<accession>A0A4R6WTT4</accession>
<dbReference type="Pfam" id="PF12840">
    <property type="entry name" value="HTH_20"/>
    <property type="match status" value="1"/>
</dbReference>
<evidence type="ECO:0000259" key="1">
    <source>
        <dbReference type="PROSITE" id="PS50987"/>
    </source>
</evidence>
<dbReference type="GO" id="GO:0046686">
    <property type="term" value="P:response to cadmium ion"/>
    <property type="evidence" value="ECO:0007669"/>
    <property type="project" value="TreeGrafter"/>
</dbReference>
<dbReference type="SUPFAM" id="SSF46785">
    <property type="entry name" value="Winged helix' DNA-binding domain"/>
    <property type="match status" value="1"/>
</dbReference>
<dbReference type="GO" id="GO:0097063">
    <property type="term" value="F:cadmium ion sensor activity"/>
    <property type="evidence" value="ECO:0007669"/>
    <property type="project" value="TreeGrafter"/>
</dbReference>
<dbReference type="InterPro" id="IPR036388">
    <property type="entry name" value="WH-like_DNA-bd_sf"/>
</dbReference>
<sequence length="229" mass="24420">MRSGPDIARVAALIGDPARANILEALMAGKALTSGELANEAGITPATASTHLGKLEAAGLIAVAQQGRHRYWRLAHHEVAEMLETLSGLAARSGHLRTRTGPKEPALRKARICYDHLAGAYGVMLYAALQRRQAFIVDGAGIDLAPKGREFCNEFGIDLAPLTAARRPLCRDCLDWSERRSHLAGGLGAALLARIQDLGWARRAPDSRVIAFTPPGERAFLKAFGGDAG</sequence>
<evidence type="ECO:0000313" key="2">
    <source>
        <dbReference type="EMBL" id="TDQ83083.1"/>
    </source>
</evidence>
<dbReference type="NCBIfam" id="NF033788">
    <property type="entry name" value="HTH_metalloreg"/>
    <property type="match status" value="1"/>
</dbReference>
<dbReference type="GO" id="GO:0032791">
    <property type="term" value="F:lead ion binding"/>
    <property type="evidence" value="ECO:0007669"/>
    <property type="project" value="TreeGrafter"/>
</dbReference>
<keyword evidence="3" id="KW-1185">Reference proteome</keyword>
<dbReference type="OrthoDB" id="9797716at2"/>
<dbReference type="Proteomes" id="UP000295783">
    <property type="component" value="Unassembled WGS sequence"/>
</dbReference>
<dbReference type="EMBL" id="SNYW01000007">
    <property type="protein sequence ID" value="TDQ83083.1"/>
    <property type="molecule type" value="Genomic_DNA"/>
</dbReference>
<dbReference type="RefSeq" id="WP_133612869.1">
    <property type="nucleotide sequence ID" value="NZ_SNYW01000007.1"/>
</dbReference>
<proteinExistence type="predicted"/>
<dbReference type="InterPro" id="IPR011991">
    <property type="entry name" value="ArsR-like_HTH"/>
</dbReference>
<dbReference type="SMART" id="SM00418">
    <property type="entry name" value="HTH_ARSR"/>
    <property type="match status" value="1"/>
</dbReference>
<dbReference type="AlphaFoldDB" id="A0A4R6WTT4"/>
<gene>
    <name evidence="2" type="ORF">A8950_1366</name>
</gene>
<protein>
    <submittedName>
        <fullName evidence="2">ArsR family transcriptional regulator</fullName>
    </submittedName>
</protein>
<dbReference type="CDD" id="cd00090">
    <property type="entry name" value="HTH_ARSR"/>
    <property type="match status" value="1"/>
</dbReference>
<dbReference type="GO" id="GO:0010288">
    <property type="term" value="P:response to lead ion"/>
    <property type="evidence" value="ECO:0007669"/>
    <property type="project" value="TreeGrafter"/>
</dbReference>
<dbReference type="InterPro" id="IPR036390">
    <property type="entry name" value="WH_DNA-bd_sf"/>
</dbReference>
<dbReference type="PANTHER" id="PTHR39168">
    <property type="entry name" value="TRANSCRIPTIONAL REGULATOR-RELATED"/>
    <property type="match status" value="1"/>
</dbReference>
<organism evidence="2 3">
    <name type="scientific">Dongia mobilis</name>
    <dbReference type="NCBI Taxonomy" id="578943"/>
    <lineage>
        <taxon>Bacteria</taxon>
        <taxon>Pseudomonadati</taxon>
        <taxon>Pseudomonadota</taxon>
        <taxon>Alphaproteobacteria</taxon>
        <taxon>Rhodospirillales</taxon>
        <taxon>Dongiaceae</taxon>
        <taxon>Dongia</taxon>
    </lineage>
</organism>
<reference evidence="2 3" key="1">
    <citation type="submission" date="2019-03" db="EMBL/GenBank/DDBJ databases">
        <title>Genomic Encyclopedia of Type Strains, Phase III (KMG-III): the genomes of soil and plant-associated and newly described type strains.</title>
        <authorList>
            <person name="Whitman W."/>
        </authorList>
    </citation>
    <scope>NUCLEOTIDE SEQUENCE [LARGE SCALE GENOMIC DNA]</scope>
    <source>
        <strain evidence="2 3">CGMCC 1.7660</strain>
    </source>
</reference>
<dbReference type="PROSITE" id="PS50987">
    <property type="entry name" value="HTH_ARSR_2"/>
    <property type="match status" value="1"/>
</dbReference>
<comment type="caution">
    <text evidence="2">The sequence shown here is derived from an EMBL/GenBank/DDBJ whole genome shotgun (WGS) entry which is preliminary data.</text>
</comment>
<dbReference type="PANTHER" id="PTHR39168:SF1">
    <property type="entry name" value="TRANSCRIPTIONAL REGULATORY PROTEIN"/>
    <property type="match status" value="1"/>
</dbReference>
<dbReference type="GO" id="GO:0003700">
    <property type="term" value="F:DNA-binding transcription factor activity"/>
    <property type="evidence" value="ECO:0007669"/>
    <property type="project" value="InterPro"/>
</dbReference>
<dbReference type="GO" id="GO:0003677">
    <property type="term" value="F:DNA binding"/>
    <property type="evidence" value="ECO:0007669"/>
    <property type="project" value="TreeGrafter"/>
</dbReference>
<name>A0A4R6WTT4_9PROT</name>
<dbReference type="Gene3D" id="1.10.10.10">
    <property type="entry name" value="Winged helix-like DNA-binding domain superfamily/Winged helix DNA-binding domain"/>
    <property type="match status" value="1"/>
</dbReference>
<dbReference type="InterPro" id="IPR001845">
    <property type="entry name" value="HTH_ArsR_DNA-bd_dom"/>
</dbReference>
<feature type="domain" description="HTH arsR-type" evidence="1">
    <location>
        <begin position="1"/>
        <end position="94"/>
    </location>
</feature>
<evidence type="ECO:0000313" key="3">
    <source>
        <dbReference type="Proteomes" id="UP000295783"/>
    </source>
</evidence>